<evidence type="ECO:0000313" key="4">
    <source>
        <dbReference type="Proteomes" id="UP001597112"/>
    </source>
</evidence>
<dbReference type="InterPro" id="IPR006015">
    <property type="entry name" value="Universal_stress_UspA"/>
</dbReference>
<sequence length="272" mass="30707">MKDILCPTDFSPAAQNAIAYAAKLAQAVEGNLTLFHVQSIFDVTPASVLTGKKVILANAAEQLEQECREVTRTFKVSCYAEVESASNRLSTVIHDKAKNYDLIVMGSDGADDWYQLFSGSNTYNAIVRSETPLLLVPSGYIYSEINTMIYAFDYLKERSLPLTHLIPIVRALRCELTVLQVIEEAYSQDVEDDLKELQFIISNFYGDDIKFSYETVRSDDTVQGINSYVLRNKPDALALCSVHRNFIQRIFHKSIIRNITAFCNYPVFVFHA</sequence>
<dbReference type="Gene3D" id="3.40.50.12370">
    <property type="match status" value="1"/>
</dbReference>
<dbReference type="CDD" id="cd00293">
    <property type="entry name" value="USP-like"/>
    <property type="match status" value="1"/>
</dbReference>
<dbReference type="InterPro" id="IPR006016">
    <property type="entry name" value="UspA"/>
</dbReference>
<feature type="domain" description="UspA" evidence="2">
    <location>
        <begin position="1"/>
        <end position="137"/>
    </location>
</feature>
<protein>
    <submittedName>
        <fullName evidence="3">Universal stress protein</fullName>
    </submittedName>
</protein>
<dbReference type="SUPFAM" id="SSF52402">
    <property type="entry name" value="Adenine nucleotide alpha hydrolases-like"/>
    <property type="match status" value="2"/>
</dbReference>
<dbReference type="EMBL" id="JBHTKA010000007">
    <property type="protein sequence ID" value="MFD1001062.1"/>
    <property type="molecule type" value="Genomic_DNA"/>
</dbReference>
<dbReference type="Proteomes" id="UP001597112">
    <property type="component" value="Unassembled WGS sequence"/>
</dbReference>
<dbReference type="RefSeq" id="WP_377580513.1">
    <property type="nucleotide sequence ID" value="NZ_JBHTKA010000007.1"/>
</dbReference>
<gene>
    <name evidence="3" type="ORF">ACFQ21_17175</name>
</gene>
<name>A0ABW3K4L5_9BACT</name>
<dbReference type="PANTHER" id="PTHR46268">
    <property type="entry name" value="STRESS RESPONSE PROTEIN NHAX"/>
    <property type="match status" value="1"/>
</dbReference>
<evidence type="ECO:0000259" key="2">
    <source>
        <dbReference type="Pfam" id="PF00582"/>
    </source>
</evidence>
<accession>A0ABW3K4L5</accession>
<dbReference type="PANTHER" id="PTHR46268:SF6">
    <property type="entry name" value="UNIVERSAL STRESS PROTEIN UP12"/>
    <property type="match status" value="1"/>
</dbReference>
<keyword evidence="4" id="KW-1185">Reference proteome</keyword>
<comment type="caution">
    <text evidence="3">The sequence shown here is derived from an EMBL/GenBank/DDBJ whole genome shotgun (WGS) entry which is preliminary data.</text>
</comment>
<dbReference type="Pfam" id="PF00582">
    <property type="entry name" value="Usp"/>
    <property type="match status" value="1"/>
</dbReference>
<proteinExistence type="inferred from homology"/>
<evidence type="ECO:0000313" key="3">
    <source>
        <dbReference type="EMBL" id="MFD1001062.1"/>
    </source>
</evidence>
<organism evidence="3 4">
    <name type="scientific">Ohtaekwangia kribbensis</name>
    <dbReference type="NCBI Taxonomy" id="688913"/>
    <lineage>
        <taxon>Bacteria</taxon>
        <taxon>Pseudomonadati</taxon>
        <taxon>Bacteroidota</taxon>
        <taxon>Cytophagia</taxon>
        <taxon>Cytophagales</taxon>
        <taxon>Fulvivirgaceae</taxon>
        <taxon>Ohtaekwangia</taxon>
    </lineage>
</organism>
<reference evidence="4" key="1">
    <citation type="journal article" date="2019" name="Int. J. Syst. Evol. Microbiol.">
        <title>The Global Catalogue of Microorganisms (GCM) 10K type strain sequencing project: providing services to taxonomists for standard genome sequencing and annotation.</title>
        <authorList>
            <consortium name="The Broad Institute Genomics Platform"/>
            <consortium name="The Broad Institute Genome Sequencing Center for Infectious Disease"/>
            <person name="Wu L."/>
            <person name="Ma J."/>
        </authorList>
    </citation>
    <scope>NUCLEOTIDE SEQUENCE [LARGE SCALE GENOMIC DNA]</scope>
    <source>
        <strain evidence="4">CCUG 58938</strain>
    </source>
</reference>
<comment type="similarity">
    <text evidence="1">Belongs to the universal stress protein A family.</text>
</comment>
<evidence type="ECO:0000256" key="1">
    <source>
        <dbReference type="ARBA" id="ARBA00008791"/>
    </source>
</evidence>
<dbReference type="PRINTS" id="PR01438">
    <property type="entry name" value="UNVRSLSTRESS"/>
</dbReference>